<evidence type="ECO:0000256" key="1">
    <source>
        <dbReference type="ARBA" id="ARBA00022679"/>
    </source>
</evidence>
<dbReference type="PANTHER" id="PTHR43861">
    <property type="entry name" value="TRANS-ACONITATE 2-METHYLTRANSFERASE-RELATED"/>
    <property type="match status" value="1"/>
</dbReference>
<dbReference type="EMBL" id="JBHTCJ010000022">
    <property type="protein sequence ID" value="MFC7344985.1"/>
    <property type="molecule type" value="Genomic_DNA"/>
</dbReference>
<proteinExistence type="predicted"/>
<dbReference type="CDD" id="cd02440">
    <property type="entry name" value="AdoMet_MTases"/>
    <property type="match status" value="1"/>
</dbReference>
<keyword evidence="1 3" id="KW-0808">Transferase</keyword>
<gene>
    <name evidence="3" type="ORF">ACFQRI_26540</name>
</gene>
<dbReference type="SUPFAM" id="SSF53335">
    <property type="entry name" value="S-adenosyl-L-methionine-dependent methyltransferases"/>
    <property type="match status" value="1"/>
</dbReference>
<organism evidence="3 4">
    <name type="scientific">Saccharopolyspora griseoalba</name>
    <dbReference type="NCBI Taxonomy" id="1431848"/>
    <lineage>
        <taxon>Bacteria</taxon>
        <taxon>Bacillati</taxon>
        <taxon>Actinomycetota</taxon>
        <taxon>Actinomycetes</taxon>
        <taxon>Pseudonocardiales</taxon>
        <taxon>Pseudonocardiaceae</taxon>
        <taxon>Saccharopolyspora</taxon>
    </lineage>
</organism>
<evidence type="ECO:0000259" key="2">
    <source>
        <dbReference type="Pfam" id="PF13649"/>
    </source>
</evidence>
<comment type="caution">
    <text evidence="3">The sequence shown here is derived from an EMBL/GenBank/DDBJ whole genome shotgun (WGS) entry which is preliminary data.</text>
</comment>
<dbReference type="GO" id="GO:0032259">
    <property type="term" value="P:methylation"/>
    <property type="evidence" value="ECO:0007669"/>
    <property type="project" value="UniProtKB-KW"/>
</dbReference>
<evidence type="ECO:0000313" key="4">
    <source>
        <dbReference type="Proteomes" id="UP001596504"/>
    </source>
</evidence>
<dbReference type="InterPro" id="IPR029063">
    <property type="entry name" value="SAM-dependent_MTases_sf"/>
</dbReference>
<protein>
    <submittedName>
        <fullName evidence="3">Class I SAM-dependent methyltransferase</fullName>
        <ecNumber evidence="3">2.1.-.-</ecNumber>
    </submittedName>
</protein>
<dbReference type="Proteomes" id="UP001596504">
    <property type="component" value="Unassembled WGS sequence"/>
</dbReference>
<sequence length="223" mass="25280">MADWNKLFTDEAHIKRAPEGAFYKWASTVEDLFKGETIRAWDLCCGAGRHTVAMTRRGWDVYASDLAETGIAETRSWLDRFDLDATLAVADMTDMPWPEQSFHAVISWDSIHHNTIANIRTAVAHVRERLVPGGLFIGTIKSDKAWSANSGEEVEPGTRRKNVGSDAGVLHHFFNEDELRALFDGFDYIALAEKVMDYKEYDRALNPFGFTTWAFCLRKPNES</sequence>
<dbReference type="RefSeq" id="WP_380673306.1">
    <property type="nucleotide sequence ID" value="NZ_JBHTCJ010000022.1"/>
</dbReference>
<keyword evidence="4" id="KW-1185">Reference proteome</keyword>
<dbReference type="GO" id="GO:0008168">
    <property type="term" value="F:methyltransferase activity"/>
    <property type="evidence" value="ECO:0007669"/>
    <property type="project" value="UniProtKB-KW"/>
</dbReference>
<evidence type="ECO:0000313" key="3">
    <source>
        <dbReference type="EMBL" id="MFC7344985.1"/>
    </source>
</evidence>
<feature type="domain" description="Methyltransferase" evidence="2">
    <location>
        <begin position="42"/>
        <end position="134"/>
    </location>
</feature>
<dbReference type="Pfam" id="PF13649">
    <property type="entry name" value="Methyltransf_25"/>
    <property type="match status" value="1"/>
</dbReference>
<dbReference type="EC" id="2.1.-.-" evidence="3"/>
<dbReference type="Gene3D" id="3.40.50.150">
    <property type="entry name" value="Vaccinia Virus protein VP39"/>
    <property type="match status" value="1"/>
</dbReference>
<dbReference type="InterPro" id="IPR041698">
    <property type="entry name" value="Methyltransf_25"/>
</dbReference>
<name>A0ABW2LUL1_9PSEU</name>
<keyword evidence="3" id="KW-0489">Methyltransferase</keyword>
<reference evidence="4" key="1">
    <citation type="journal article" date="2019" name="Int. J. Syst. Evol. Microbiol.">
        <title>The Global Catalogue of Microorganisms (GCM) 10K type strain sequencing project: providing services to taxonomists for standard genome sequencing and annotation.</title>
        <authorList>
            <consortium name="The Broad Institute Genomics Platform"/>
            <consortium name="The Broad Institute Genome Sequencing Center for Infectious Disease"/>
            <person name="Wu L."/>
            <person name="Ma J."/>
        </authorList>
    </citation>
    <scope>NUCLEOTIDE SEQUENCE [LARGE SCALE GENOMIC DNA]</scope>
    <source>
        <strain evidence="4">WLHS5</strain>
    </source>
</reference>
<accession>A0ABW2LUL1</accession>